<feature type="transmembrane region" description="Helical" evidence="10">
    <location>
        <begin position="58"/>
        <end position="76"/>
    </location>
</feature>
<dbReference type="Gene3D" id="1.10.238.10">
    <property type="entry name" value="EF-hand"/>
    <property type="match status" value="1"/>
</dbReference>
<evidence type="ECO:0000256" key="10">
    <source>
        <dbReference type="SAM" id="Phobius"/>
    </source>
</evidence>
<proteinExistence type="inferred from homology"/>
<comment type="subcellular location">
    <subcellularLocation>
        <location evidence="1">Membrane</location>
        <topology evidence="1">Multi-pass membrane protein</topology>
    </subcellularLocation>
</comment>
<evidence type="ECO:0000256" key="1">
    <source>
        <dbReference type="ARBA" id="ARBA00004141"/>
    </source>
</evidence>
<evidence type="ECO:0000256" key="6">
    <source>
        <dbReference type="ARBA" id="ARBA00023065"/>
    </source>
</evidence>
<evidence type="ECO:0000259" key="11">
    <source>
        <dbReference type="PROSITE" id="PS50222"/>
    </source>
</evidence>
<accession>A0A067FSZ2</accession>
<dbReference type="GO" id="GO:0005886">
    <property type="term" value="C:plasma membrane"/>
    <property type="evidence" value="ECO:0000318"/>
    <property type="project" value="GO_Central"/>
</dbReference>
<evidence type="ECO:0000313" key="12">
    <source>
        <dbReference type="EMBL" id="KDO66296.1"/>
    </source>
</evidence>
<dbReference type="Gene3D" id="1.10.287.70">
    <property type="match status" value="2"/>
</dbReference>
<feature type="transmembrane region" description="Helical" evidence="10">
    <location>
        <begin position="235"/>
        <end position="255"/>
    </location>
</feature>
<dbReference type="GO" id="GO:0009705">
    <property type="term" value="C:plant-type vacuole membrane"/>
    <property type="evidence" value="ECO:0000318"/>
    <property type="project" value="GO_Central"/>
</dbReference>
<dbReference type="SMR" id="A0A067FSZ2"/>
<dbReference type="KEGG" id="cit:102614217"/>
<sequence>MAAHKNNDDATGSGQPLLSSKPVDYSNLNEPMEQNDKKSLLPLESALMSQEEIRFRQVLLLLVGYLGVGALCFFLIRHQIKGEKTNGVLDSIYFCIVTMTTVGYGDLVPHSTLAKLLACVYVFSGMALVGLILGKAADYLVEKQQLLLVKAMYNYENASAGSVSAAEVLKDVETHKVKYKLVTATFILLVLIIAGIVFLSVVEDLKFVDALYCVCSTITTLGYGDMSFSTRGGRFFAVFWILSGTICLAQFFLYLTELYTQSRQNSFVKWVLTRQLTFSDLEAADLDHDKLVSVAEFVIYKLKEMGKINEEDISVLMERFRTLDADQSGNLTTADIMLLQQSS</sequence>
<feature type="region of interest" description="Disordered" evidence="9">
    <location>
        <begin position="1"/>
        <end position="21"/>
    </location>
</feature>
<evidence type="ECO:0000256" key="4">
    <source>
        <dbReference type="ARBA" id="ARBA00022692"/>
    </source>
</evidence>
<dbReference type="GO" id="GO:0005509">
    <property type="term" value="F:calcium ion binding"/>
    <property type="evidence" value="ECO:0007669"/>
    <property type="project" value="InterPro"/>
</dbReference>
<dbReference type="PROSITE" id="PS50222">
    <property type="entry name" value="EF_HAND_2"/>
    <property type="match status" value="1"/>
</dbReference>
<evidence type="ECO:0000256" key="3">
    <source>
        <dbReference type="ARBA" id="ARBA00022448"/>
    </source>
</evidence>
<evidence type="ECO:0000313" key="13">
    <source>
        <dbReference type="Proteomes" id="UP000027120"/>
    </source>
</evidence>
<organism evidence="12 13">
    <name type="scientific">Citrus sinensis</name>
    <name type="common">Sweet orange</name>
    <name type="synonym">Citrus aurantium var. sinensis</name>
    <dbReference type="NCBI Taxonomy" id="2711"/>
    <lineage>
        <taxon>Eukaryota</taxon>
        <taxon>Viridiplantae</taxon>
        <taxon>Streptophyta</taxon>
        <taxon>Embryophyta</taxon>
        <taxon>Tracheophyta</taxon>
        <taxon>Spermatophyta</taxon>
        <taxon>Magnoliopsida</taxon>
        <taxon>eudicotyledons</taxon>
        <taxon>Gunneridae</taxon>
        <taxon>Pentapetalae</taxon>
        <taxon>rosids</taxon>
        <taxon>malvids</taxon>
        <taxon>Sapindales</taxon>
        <taxon>Rutaceae</taxon>
        <taxon>Aurantioideae</taxon>
        <taxon>Citrus</taxon>
    </lineage>
</organism>
<keyword evidence="13" id="KW-1185">Reference proteome</keyword>
<feature type="transmembrane region" description="Helical" evidence="10">
    <location>
        <begin position="113"/>
        <end position="134"/>
    </location>
</feature>
<evidence type="ECO:0000256" key="9">
    <source>
        <dbReference type="SAM" id="MobiDB-lite"/>
    </source>
</evidence>
<dbReference type="InterPro" id="IPR013099">
    <property type="entry name" value="K_chnl_dom"/>
</dbReference>
<keyword evidence="6" id="KW-0406">Ion transport</keyword>
<dbReference type="GO" id="GO:0015271">
    <property type="term" value="F:outward rectifier potassium channel activity"/>
    <property type="evidence" value="ECO:0000318"/>
    <property type="project" value="GO_Central"/>
</dbReference>
<dbReference type="EMBL" id="KK784900">
    <property type="protein sequence ID" value="KDO66296.1"/>
    <property type="molecule type" value="Genomic_DNA"/>
</dbReference>
<feature type="transmembrane region" description="Helical" evidence="10">
    <location>
        <begin position="181"/>
        <end position="202"/>
    </location>
</feature>
<dbReference type="PROSITE" id="PS00018">
    <property type="entry name" value="EF_HAND_1"/>
    <property type="match status" value="1"/>
</dbReference>
<reference evidence="12 13" key="1">
    <citation type="submission" date="2014-04" db="EMBL/GenBank/DDBJ databases">
        <authorList>
            <consortium name="International Citrus Genome Consortium"/>
            <person name="Gmitter F."/>
            <person name="Chen C."/>
            <person name="Farmerie W."/>
            <person name="Harkins T."/>
            <person name="Desany B."/>
            <person name="Mohiuddin M."/>
            <person name="Kodira C."/>
            <person name="Borodovsky M."/>
            <person name="Lomsadze A."/>
            <person name="Burns P."/>
            <person name="Jenkins J."/>
            <person name="Prochnik S."/>
            <person name="Shu S."/>
            <person name="Chapman J."/>
            <person name="Pitluck S."/>
            <person name="Schmutz J."/>
            <person name="Rokhsar D."/>
        </authorList>
    </citation>
    <scope>NUCLEOTIDE SEQUENCE</scope>
</reference>
<keyword evidence="5 10" id="KW-1133">Transmembrane helix</keyword>
<dbReference type="GO" id="GO:0022841">
    <property type="term" value="F:potassium ion leak channel activity"/>
    <property type="evidence" value="ECO:0000318"/>
    <property type="project" value="GO_Central"/>
</dbReference>
<name>A0A067FSZ2_CITSI</name>
<keyword evidence="8" id="KW-0407">Ion channel</keyword>
<protein>
    <recommendedName>
        <fullName evidence="11">EF-hand domain-containing protein</fullName>
    </recommendedName>
</protein>
<feature type="compositionally biased region" description="Polar residues" evidence="9">
    <location>
        <begin position="9"/>
        <end position="18"/>
    </location>
</feature>
<feature type="domain" description="EF-hand" evidence="11">
    <location>
        <begin position="311"/>
        <end position="343"/>
    </location>
</feature>
<keyword evidence="4 10" id="KW-0812">Transmembrane</keyword>
<evidence type="ECO:0000256" key="2">
    <source>
        <dbReference type="ARBA" id="ARBA00010159"/>
    </source>
</evidence>
<dbReference type="InterPro" id="IPR018247">
    <property type="entry name" value="EF_Hand_1_Ca_BS"/>
</dbReference>
<keyword evidence="3" id="KW-0813">Transport</keyword>
<evidence type="ECO:0000256" key="7">
    <source>
        <dbReference type="ARBA" id="ARBA00023136"/>
    </source>
</evidence>
<dbReference type="Pfam" id="PF07885">
    <property type="entry name" value="Ion_trans_2"/>
    <property type="match status" value="2"/>
</dbReference>
<dbReference type="Proteomes" id="UP000027120">
    <property type="component" value="Unassembled WGS sequence"/>
</dbReference>
<evidence type="ECO:0000256" key="8">
    <source>
        <dbReference type="ARBA" id="ARBA00023303"/>
    </source>
</evidence>
<dbReference type="AlphaFoldDB" id="A0A067FSZ2"/>
<dbReference type="PANTHER" id="PTHR11003">
    <property type="entry name" value="POTASSIUM CHANNEL, SUBFAMILY K"/>
    <property type="match status" value="1"/>
</dbReference>
<dbReference type="PANTHER" id="PTHR11003:SF271">
    <property type="entry name" value="TWO-PORE POTASSIUM CHANNEL 1-LIKE"/>
    <property type="match status" value="1"/>
</dbReference>
<dbReference type="SUPFAM" id="SSF81324">
    <property type="entry name" value="Voltage-gated potassium channels"/>
    <property type="match status" value="2"/>
</dbReference>
<dbReference type="PaxDb" id="2711-XP_006470404.1"/>
<comment type="similarity">
    <text evidence="2">Belongs to the two pore domain potassium channel (TC 1.A.1.7) family.</text>
</comment>
<dbReference type="PRINTS" id="PR01333">
    <property type="entry name" value="2POREKCHANEL"/>
</dbReference>
<dbReference type="InterPro" id="IPR002048">
    <property type="entry name" value="EF_hand_dom"/>
</dbReference>
<gene>
    <name evidence="12" type="ORF">CISIN_1g038674mg</name>
</gene>
<dbReference type="InterPro" id="IPR003280">
    <property type="entry name" value="2pore_dom_K_chnl"/>
</dbReference>
<evidence type="ECO:0000256" key="5">
    <source>
        <dbReference type="ARBA" id="ARBA00022989"/>
    </source>
</evidence>
<dbReference type="eggNOG" id="KOG1418">
    <property type="taxonomic scope" value="Eukaryota"/>
</dbReference>
<dbReference type="GO" id="GO:0071805">
    <property type="term" value="P:potassium ion transmembrane transport"/>
    <property type="evidence" value="ECO:0000318"/>
    <property type="project" value="GO_Central"/>
</dbReference>
<keyword evidence="7 10" id="KW-0472">Membrane</keyword>